<dbReference type="STRING" id="1136941.ACH46_17955"/>
<evidence type="ECO:0000256" key="1">
    <source>
        <dbReference type="SAM" id="Phobius"/>
    </source>
</evidence>
<proteinExistence type="predicted"/>
<keyword evidence="1" id="KW-0812">Transmembrane</keyword>
<feature type="transmembrane region" description="Helical" evidence="1">
    <location>
        <begin position="26"/>
        <end position="49"/>
    </location>
</feature>
<keyword evidence="3" id="KW-1185">Reference proteome</keyword>
<feature type="transmembrane region" description="Helical" evidence="1">
    <location>
        <begin position="80"/>
        <end position="100"/>
    </location>
</feature>
<evidence type="ECO:0008006" key="4">
    <source>
        <dbReference type="Google" id="ProtNLM"/>
    </source>
</evidence>
<evidence type="ECO:0000313" key="2">
    <source>
        <dbReference type="EMBL" id="ALG86037.1"/>
    </source>
</evidence>
<dbReference type="RefSeq" id="WP_062394137.1">
    <property type="nucleotide sequence ID" value="NZ_CP011853.1"/>
</dbReference>
<protein>
    <recommendedName>
        <fullName evidence="4">Alkaline shock response membrane anchor protein AmaP</fullName>
    </recommendedName>
</protein>
<dbReference type="AlphaFoldDB" id="A0A0N9MSG6"/>
<accession>A0A0N9MSG6</accession>
<dbReference type="OrthoDB" id="5197468at2"/>
<dbReference type="EMBL" id="CP011853">
    <property type="protein sequence ID" value="ALG86037.1"/>
    <property type="molecule type" value="Genomic_DNA"/>
</dbReference>
<keyword evidence="1" id="KW-1133">Transmembrane helix</keyword>
<name>A0A0N9MSG6_9ACTN</name>
<evidence type="ECO:0000313" key="3">
    <source>
        <dbReference type="Proteomes" id="UP000063789"/>
    </source>
</evidence>
<reference evidence="2 3" key="2">
    <citation type="journal article" date="2017" name="Int. J. Syst. Evol. Microbiol.">
        <title>Gordonia phthalatica sp. nov., a di-n-butyl phthalate-degrading bacterium isolated from activated sludge.</title>
        <authorList>
            <person name="Jin D."/>
            <person name="Kong X."/>
            <person name="Jia M."/>
            <person name="Yu X."/>
            <person name="Wang X."/>
            <person name="Zhuang X."/>
            <person name="Deng Y."/>
            <person name="Bai Z."/>
        </authorList>
    </citation>
    <scope>NUCLEOTIDE SEQUENCE [LARGE SCALE GENOMIC DNA]</scope>
    <source>
        <strain evidence="2 3">QH-11</strain>
    </source>
</reference>
<gene>
    <name evidence="2" type="ORF">ACH46_17955</name>
</gene>
<sequence length="191" mass="20395">MTTDEDERMFDAPRDITREPVDSPTAFPGVAVAGGLLGVLLLVGCGLLVRDLLAAAGVIGGDTWVHRAAVELGHQTWSDWMWVLPAACAVIGVAALWMSVKPRHRTHVTVSDQSIVWTRRVDVARRVSAAVTDLPDVRRAVTVVGRRRVKVVVTAAGRVDTARIVRTARTAVGAIAVPGKVVVKVKTGVRA</sequence>
<dbReference type="Proteomes" id="UP000063789">
    <property type="component" value="Chromosome"/>
</dbReference>
<dbReference type="KEGG" id="goq:ACH46_17955"/>
<organism evidence="2 3">
    <name type="scientific">Gordonia phthalatica</name>
    <dbReference type="NCBI Taxonomy" id="1136941"/>
    <lineage>
        <taxon>Bacteria</taxon>
        <taxon>Bacillati</taxon>
        <taxon>Actinomycetota</taxon>
        <taxon>Actinomycetes</taxon>
        <taxon>Mycobacteriales</taxon>
        <taxon>Gordoniaceae</taxon>
        <taxon>Gordonia</taxon>
    </lineage>
</organism>
<dbReference type="PATRIC" id="fig|1136941.3.peg.3671"/>
<reference evidence="3" key="1">
    <citation type="submission" date="2015-06" db="EMBL/GenBank/DDBJ databases">
        <title>Complete genome sequence and metabolic analysis of phthalate degradation pathway in Gordonia sp. QH-11.</title>
        <authorList>
            <person name="Jin D."/>
            <person name="Kong X."/>
            <person name="Bai Z."/>
        </authorList>
    </citation>
    <scope>NUCLEOTIDE SEQUENCE [LARGE SCALE GENOMIC DNA]</scope>
    <source>
        <strain evidence="3">QH-11</strain>
    </source>
</reference>
<keyword evidence="1" id="KW-0472">Membrane</keyword>